<proteinExistence type="predicted"/>
<evidence type="ECO:0000313" key="1">
    <source>
        <dbReference type="EMBL" id="QCE11528.1"/>
    </source>
</evidence>
<gene>
    <name evidence="1" type="ORF">DEO72_LG10g2761</name>
</gene>
<dbReference type="AlphaFoldDB" id="A0A4D6NDU9"/>
<sequence length="207" mass="23541">MLGPPFSFYTIIHSRAIFLSLFTHNTRTSSSSSTITIVLHHSQPSKSYICENNRSKDSTTSRFIPPLSSTPAFTQRTQENHHSLTSLVHILLHSFIHHHVHLPSVLKPETRCQLTRHNHTHQHRTVKQRSGARGRRFQTWCGSCEKKNGGLGVQRKPTTRLVAIVIVIRSFDESRSLRDRDLGVEGVARVRREDGIGGALTRRKERS</sequence>
<dbReference type="Proteomes" id="UP000501690">
    <property type="component" value="Linkage Group LG10"/>
</dbReference>
<accession>A0A4D6NDU9</accession>
<dbReference type="EMBL" id="CP039354">
    <property type="protein sequence ID" value="QCE11528.1"/>
    <property type="molecule type" value="Genomic_DNA"/>
</dbReference>
<organism evidence="1 2">
    <name type="scientific">Vigna unguiculata</name>
    <name type="common">Cowpea</name>
    <dbReference type="NCBI Taxonomy" id="3917"/>
    <lineage>
        <taxon>Eukaryota</taxon>
        <taxon>Viridiplantae</taxon>
        <taxon>Streptophyta</taxon>
        <taxon>Embryophyta</taxon>
        <taxon>Tracheophyta</taxon>
        <taxon>Spermatophyta</taxon>
        <taxon>Magnoliopsida</taxon>
        <taxon>eudicotyledons</taxon>
        <taxon>Gunneridae</taxon>
        <taxon>Pentapetalae</taxon>
        <taxon>rosids</taxon>
        <taxon>fabids</taxon>
        <taxon>Fabales</taxon>
        <taxon>Fabaceae</taxon>
        <taxon>Papilionoideae</taxon>
        <taxon>50 kb inversion clade</taxon>
        <taxon>NPAAA clade</taxon>
        <taxon>indigoferoid/millettioid clade</taxon>
        <taxon>Phaseoleae</taxon>
        <taxon>Vigna</taxon>
    </lineage>
</organism>
<reference evidence="1 2" key="1">
    <citation type="submission" date="2019-04" db="EMBL/GenBank/DDBJ databases">
        <title>An improved genome assembly and genetic linkage map for asparagus bean, Vigna unguiculata ssp. sesquipedialis.</title>
        <authorList>
            <person name="Xia Q."/>
            <person name="Zhang R."/>
            <person name="Dong Y."/>
        </authorList>
    </citation>
    <scope>NUCLEOTIDE SEQUENCE [LARGE SCALE GENOMIC DNA]</scope>
    <source>
        <tissue evidence="1">Leaf</tissue>
    </source>
</reference>
<evidence type="ECO:0000313" key="2">
    <source>
        <dbReference type="Proteomes" id="UP000501690"/>
    </source>
</evidence>
<name>A0A4D6NDU9_VIGUN</name>
<protein>
    <submittedName>
        <fullName evidence="1">Uncharacterized protein</fullName>
    </submittedName>
</protein>
<keyword evidence="2" id="KW-1185">Reference proteome</keyword>